<dbReference type="PANTHER" id="PTHR43390:SF1">
    <property type="entry name" value="CHLOROPLAST PROCESSING PEPTIDASE"/>
    <property type="match status" value="1"/>
</dbReference>
<evidence type="ECO:0000256" key="3">
    <source>
        <dbReference type="ARBA" id="ARBA00013208"/>
    </source>
</evidence>
<feature type="active site" evidence="6">
    <location>
        <position position="57"/>
    </location>
</feature>
<dbReference type="EC" id="3.4.21.89" evidence="3 7"/>
<dbReference type="AlphaFoldDB" id="A0AAU7CFE5"/>
<dbReference type="GO" id="GO:0004252">
    <property type="term" value="F:serine-type endopeptidase activity"/>
    <property type="evidence" value="ECO:0007669"/>
    <property type="project" value="InterPro"/>
</dbReference>
<comment type="subcellular location">
    <subcellularLocation>
        <location evidence="7">Membrane</location>
        <topology evidence="7">Single-pass type II membrane protein</topology>
    </subcellularLocation>
</comment>
<dbReference type="GO" id="GO:0006465">
    <property type="term" value="P:signal peptide processing"/>
    <property type="evidence" value="ECO:0007669"/>
    <property type="project" value="InterPro"/>
</dbReference>
<dbReference type="EMBL" id="CP155447">
    <property type="protein sequence ID" value="XBH03966.1"/>
    <property type="molecule type" value="Genomic_DNA"/>
</dbReference>
<dbReference type="RefSeq" id="WP_406696709.1">
    <property type="nucleotide sequence ID" value="NZ_CP155447.1"/>
</dbReference>
<dbReference type="InterPro" id="IPR019533">
    <property type="entry name" value="Peptidase_S26"/>
</dbReference>
<sequence length="596" mass="66633">MNRSYATRHDVVSPDAKPKEAKKEGHRETIEAIVVAMILALLVRGFEAEAFVIPTGSMAPTLMGRHKEVTCPQCKFVYSVNASGEEGGGAPPLGIGGFRFRANAEGRPGSRVVAGTCVNCRFHADLSGEPTFNGDRILVMKFNYDMPFLPGASEPERWDVVVFRYPEEPEVSYIKRLVGLPGENLRISHGNIYIKRAGSKDYEIARKPVKHQQAMAMMVYDDRHRAAAMWNKPEWLRWTSTTPTTWKEGVVGSYSVSAKPGEVAELRYRNLVPDPEQWDAIVNDQELPRKPQSTLITDFYSYNTNQSTNSRNDDVALAHPDWVGDLSLSTRLEVKEAKGVVQFELVEGGVRNQAEINLADGIVKLLRDGKVLSQDKATASVGVGSHVVHFANFDNRLSLVVDGKAIFGDGLAYDDGAETLVLPTVADLAPAAVRAEGASIGVSDLVLKRDIYYTLTPGHHDYDRFWDEAYTPTTTVELFDNLANPSRFAFLANLPPKDYQIGENRFLMLGDNSPMSRDSRGWNNADRRNSSYEIDEPGAGWDTSNRESWEVPRNLLTGKAFFVYWPHGKPFGPDIRLSPDFRVPFRPYVERMKWIR</sequence>
<feature type="active site" evidence="6">
    <location>
        <position position="175"/>
    </location>
</feature>
<keyword evidence="7" id="KW-0645">Protease</keyword>
<keyword evidence="5 7" id="KW-0378">Hydrolase</keyword>
<dbReference type="InterPro" id="IPR019757">
    <property type="entry name" value="Pept_S26A_signal_pept_1_Lys-AS"/>
</dbReference>
<feature type="domain" description="Peptidase S26" evidence="9">
    <location>
        <begin position="127"/>
        <end position="200"/>
    </location>
</feature>
<evidence type="ECO:0000259" key="9">
    <source>
        <dbReference type="Pfam" id="PF10502"/>
    </source>
</evidence>
<organism evidence="10">
    <name type="scientific">Singulisphaera sp. Ch08</name>
    <dbReference type="NCBI Taxonomy" id="3120278"/>
    <lineage>
        <taxon>Bacteria</taxon>
        <taxon>Pseudomonadati</taxon>
        <taxon>Planctomycetota</taxon>
        <taxon>Planctomycetia</taxon>
        <taxon>Isosphaerales</taxon>
        <taxon>Isosphaeraceae</taxon>
        <taxon>Singulisphaera</taxon>
    </lineage>
</organism>
<dbReference type="CDD" id="cd06530">
    <property type="entry name" value="S26_SPase_I"/>
    <property type="match status" value="1"/>
</dbReference>
<protein>
    <recommendedName>
        <fullName evidence="4 7">Signal peptidase I</fullName>
        <ecNumber evidence="3 7">3.4.21.89</ecNumber>
    </recommendedName>
</protein>
<evidence type="ECO:0000256" key="4">
    <source>
        <dbReference type="ARBA" id="ARBA00019232"/>
    </source>
</evidence>
<comment type="catalytic activity">
    <reaction evidence="1 7">
        <text>Cleavage of hydrophobic, N-terminal signal or leader sequences from secreted and periplasmic proteins.</text>
        <dbReference type="EC" id="3.4.21.89"/>
    </reaction>
</comment>
<dbReference type="PROSITE" id="PS00761">
    <property type="entry name" value="SPASE_I_3"/>
    <property type="match status" value="1"/>
</dbReference>
<dbReference type="PRINTS" id="PR00727">
    <property type="entry name" value="LEADERPTASE"/>
</dbReference>
<dbReference type="PANTHER" id="PTHR43390">
    <property type="entry name" value="SIGNAL PEPTIDASE I"/>
    <property type="match status" value="1"/>
</dbReference>
<gene>
    <name evidence="10" type="primary">lepB</name>
    <name evidence="10" type="ORF">V5E97_37560</name>
</gene>
<feature type="region of interest" description="Disordered" evidence="8">
    <location>
        <begin position="518"/>
        <end position="545"/>
    </location>
</feature>
<dbReference type="SUPFAM" id="SSF51306">
    <property type="entry name" value="LexA/Signal peptidase"/>
    <property type="match status" value="2"/>
</dbReference>
<dbReference type="InterPro" id="IPR000223">
    <property type="entry name" value="Pept_S26A_signal_pept_1"/>
</dbReference>
<evidence type="ECO:0000256" key="7">
    <source>
        <dbReference type="RuleBase" id="RU362042"/>
    </source>
</evidence>
<feature type="region of interest" description="Disordered" evidence="8">
    <location>
        <begin position="1"/>
        <end position="25"/>
    </location>
</feature>
<dbReference type="InterPro" id="IPR036286">
    <property type="entry name" value="LexA/Signal_pep-like_sf"/>
</dbReference>
<feature type="compositionally biased region" description="Basic and acidic residues" evidence="8">
    <location>
        <begin position="518"/>
        <end position="530"/>
    </location>
</feature>
<evidence type="ECO:0000256" key="6">
    <source>
        <dbReference type="PIRSR" id="PIRSR600223-1"/>
    </source>
</evidence>
<dbReference type="InterPro" id="IPR019758">
    <property type="entry name" value="Pept_S26A_signal_pept_1_CS"/>
</dbReference>
<dbReference type="NCBIfam" id="TIGR02227">
    <property type="entry name" value="sigpep_I_bact"/>
    <property type="match status" value="1"/>
</dbReference>
<dbReference type="Gene3D" id="2.10.109.10">
    <property type="entry name" value="Umud Fragment, subunit A"/>
    <property type="match status" value="2"/>
</dbReference>
<evidence type="ECO:0000256" key="1">
    <source>
        <dbReference type="ARBA" id="ARBA00000677"/>
    </source>
</evidence>
<name>A0AAU7CFE5_9BACT</name>
<dbReference type="PROSITE" id="PS00760">
    <property type="entry name" value="SPASE_I_2"/>
    <property type="match status" value="1"/>
</dbReference>
<comment type="similarity">
    <text evidence="2 7">Belongs to the peptidase S26 family.</text>
</comment>
<proteinExistence type="inferred from homology"/>
<dbReference type="GO" id="GO:0009003">
    <property type="term" value="F:signal peptidase activity"/>
    <property type="evidence" value="ECO:0007669"/>
    <property type="project" value="UniProtKB-EC"/>
</dbReference>
<feature type="compositionally biased region" description="Basic and acidic residues" evidence="8">
    <location>
        <begin position="7"/>
        <end position="25"/>
    </location>
</feature>
<evidence type="ECO:0000256" key="8">
    <source>
        <dbReference type="SAM" id="MobiDB-lite"/>
    </source>
</evidence>
<evidence type="ECO:0000256" key="5">
    <source>
        <dbReference type="ARBA" id="ARBA00022801"/>
    </source>
</evidence>
<evidence type="ECO:0000256" key="2">
    <source>
        <dbReference type="ARBA" id="ARBA00009370"/>
    </source>
</evidence>
<accession>A0AAU7CFE5</accession>
<reference evidence="10" key="1">
    <citation type="submission" date="2024-05" db="EMBL/GenBank/DDBJ databases">
        <title>Planctomycetes of the genus Singulisphaera possess chitinolytic capabilities.</title>
        <authorList>
            <person name="Ivanova A."/>
        </authorList>
    </citation>
    <scope>NUCLEOTIDE SEQUENCE</scope>
    <source>
        <strain evidence="10">Ch08T</strain>
    </source>
</reference>
<dbReference type="Pfam" id="PF10502">
    <property type="entry name" value="Peptidase_S26"/>
    <property type="match status" value="1"/>
</dbReference>
<evidence type="ECO:0000313" key="10">
    <source>
        <dbReference type="EMBL" id="XBH03966.1"/>
    </source>
</evidence>
<dbReference type="GO" id="GO:0016020">
    <property type="term" value="C:membrane"/>
    <property type="evidence" value="ECO:0007669"/>
    <property type="project" value="UniProtKB-SubCell"/>
</dbReference>